<keyword evidence="5" id="KW-1185">Reference proteome</keyword>
<name>A0A803QBR4_CANSA</name>
<evidence type="ECO:0000313" key="5">
    <source>
        <dbReference type="Proteomes" id="UP000596661"/>
    </source>
</evidence>
<dbReference type="GO" id="GO:0003676">
    <property type="term" value="F:nucleic acid binding"/>
    <property type="evidence" value="ECO:0007669"/>
    <property type="project" value="InterPro"/>
</dbReference>
<dbReference type="CDD" id="cd06222">
    <property type="entry name" value="RNase_H_like"/>
    <property type="match status" value="1"/>
</dbReference>
<dbReference type="PANTHER" id="PTHR31635">
    <property type="entry name" value="REVERSE TRANSCRIPTASE DOMAIN-CONTAINING PROTEIN-RELATED"/>
    <property type="match status" value="1"/>
</dbReference>
<feature type="domain" description="RNase H type-1" evidence="3">
    <location>
        <begin position="741"/>
        <end position="840"/>
    </location>
</feature>
<dbReference type="Gramene" id="evm.model.08.591">
    <property type="protein sequence ID" value="cds.evm.model.08.591"/>
    <property type="gene ID" value="evm.TU.08.591"/>
</dbReference>
<dbReference type="InterPro" id="IPR044730">
    <property type="entry name" value="RNase_H-like_dom_plant"/>
</dbReference>
<dbReference type="InterPro" id="IPR002156">
    <property type="entry name" value="RNaseH_domain"/>
</dbReference>
<dbReference type="Proteomes" id="UP000596661">
    <property type="component" value="Chromosome 8"/>
</dbReference>
<evidence type="ECO:0000313" key="4">
    <source>
        <dbReference type="EnsemblPlants" id="cds.evm.model.08.591"/>
    </source>
</evidence>
<sequence>MPNNDKKAFPPISANKSNEETINESQNSLTSYSDLSSNPQPTGTFALGQVSVESTPRRRGRPRKVTTPNTETKTSHTQKRRGKTIPTTAKLSSTPKKFKTKASKAKGELPDNAHTSDVDFRFGASETCAKVSTISMKILAWNYRGLGSSTTVRQLTALICQHQPDMLLISGARIPQRAILTPQVLGLSNGPDLTEALPPRIGECYSGAIVNHLSSSVLDHRPILFDTNGGVMCKGRLFKHCKKNLAEALVRDEIHWRQKSRVQWLSEGDMCSKFFMASTIVRRRRNYIQCIKNPDDGEWIRDQAEIAKCFLKYSNDLFSKQVSLQMPSPIEIFPSKDLTDGDNLLLHAIPNLEEITATISKMGKDKAPGPDGFPASFYSHHWNTVCEDVFEMVTHFFTHSELSRFINDTSLVLIPKNEAPLSTKDYRPIALCNVSYKIISKIIASRLRGVLPRIISPNQAAFVRGRSIAENSMIARQIVHSMKKRKGKRGFMMIKLDLEKAYDKMDWDFILLILSNMGFTNPFLGWIRACISVHEIKLILNGSTAGLPLFNTSRRTSNYNNLVDRVLLRIKGWKAKLLSSAGRDCLIKSVGSTLSNYVASSDVIPTTTANKIDKALRDFWWGDTDENRVLHCVAWETLCKPKTHGGLGFRTTEATNQAFLMKWAWKVLSDDSSLWKHVMDAKYLKNHNFLDLDPQALTLCFGRLYSKLGINFTKEAFQTLQSGSAPMRQWLPPPEGWYICNTDVAIGQTQSVGAAIFRNDKGEITSIHTTRIQYSEPQAGELATLCWGAENAFNLGHKNIIFQCDSARAVSAISIDSNALDKLHYNIKDIASKFKDLSSKFDLWEIS</sequence>
<evidence type="ECO:0000256" key="1">
    <source>
        <dbReference type="SAM" id="MobiDB-lite"/>
    </source>
</evidence>
<reference evidence="4" key="1">
    <citation type="submission" date="2018-11" db="EMBL/GenBank/DDBJ databases">
        <authorList>
            <person name="Grassa J C."/>
        </authorList>
    </citation>
    <scope>NUCLEOTIDE SEQUENCE [LARGE SCALE GENOMIC DNA]</scope>
</reference>
<dbReference type="InterPro" id="IPR043502">
    <property type="entry name" value="DNA/RNA_pol_sf"/>
</dbReference>
<dbReference type="SUPFAM" id="SSF56672">
    <property type="entry name" value="DNA/RNA polymerases"/>
    <property type="match status" value="1"/>
</dbReference>
<dbReference type="EMBL" id="UZAU01000686">
    <property type="status" value="NOT_ANNOTATED_CDS"/>
    <property type="molecule type" value="Genomic_DNA"/>
</dbReference>
<dbReference type="Pfam" id="PF00078">
    <property type="entry name" value="RVT_1"/>
    <property type="match status" value="1"/>
</dbReference>
<feature type="region of interest" description="Disordered" evidence="1">
    <location>
        <begin position="1"/>
        <end position="110"/>
    </location>
</feature>
<dbReference type="AlphaFoldDB" id="A0A803QBR4"/>
<accession>A0A803QBR4</accession>
<dbReference type="PANTHER" id="PTHR31635:SF196">
    <property type="entry name" value="REVERSE TRANSCRIPTASE DOMAIN-CONTAINING PROTEIN-RELATED"/>
    <property type="match status" value="1"/>
</dbReference>
<dbReference type="CDD" id="cd01650">
    <property type="entry name" value="RT_nLTR_like"/>
    <property type="match status" value="1"/>
</dbReference>
<proteinExistence type="predicted"/>
<evidence type="ECO:0008006" key="6">
    <source>
        <dbReference type="Google" id="ProtNLM"/>
    </source>
</evidence>
<reference evidence="4" key="2">
    <citation type="submission" date="2021-03" db="UniProtKB">
        <authorList>
            <consortium name="EnsemblPlants"/>
        </authorList>
    </citation>
    <scope>IDENTIFICATION</scope>
</reference>
<organism evidence="4 5">
    <name type="scientific">Cannabis sativa</name>
    <name type="common">Hemp</name>
    <name type="synonym">Marijuana</name>
    <dbReference type="NCBI Taxonomy" id="3483"/>
    <lineage>
        <taxon>Eukaryota</taxon>
        <taxon>Viridiplantae</taxon>
        <taxon>Streptophyta</taxon>
        <taxon>Embryophyta</taxon>
        <taxon>Tracheophyta</taxon>
        <taxon>Spermatophyta</taxon>
        <taxon>Magnoliopsida</taxon>
        <taxon>eudicotyledons</taxon>
        <taxon>Gunneridae</taxon>
        <taxon>Pentapetalae</taxon>
        <taxon>rosids</taxon>
        <taxon>fabids</taxon>
        <taxon>Rosales</taxon>
        <taxon>Cannabaceae</taxon>
        <taxon>Cannabis</taxon>
    </lineage>
</organism>
<feature type="domain" description="Reverse transcriptase" evidence="2">
    <location>
        <begin position="414"/>
        <end position="539"/>
    </location>
</feature>
<evidence type="ECO:0000259" key="2">
    <source>
        <dbReference type="Pfam" id="PF00078"/>
    </source>
</evidence>
<dbReference type="Pfam" id="PF13456">
    <property type="entry name" value="RVT_3"/>
    <property type="match status" value="1"/>
</dbReference>
<evidence type="ECO:0000259" key="3">
    <source>
        <dbReference type="Pfam" id="PF13456"/>
    </source>
</evidence>
<protein>
    <recommendedName>
        <fullName evidence="6">Reverse transcriptase domain-containing protein</fullName>
    </recommendedName>
</protein>
<feature type="compositionally biased region" description="Polar residues" evidence="1">
    <location>
        <begin position="23"/>
        <end position="43"/>
    </location>
</feature>
<dbReference type="GO" id="GO:0004523">
    <property type="term" value="F:RNA-DNA hybrid ribonuclease activity"/>
    <property type="evidence" value="ECO:0007669"/>
    <property type="project" value="InterPro"/>
</dbReference>
<dbReference type="InterPro" id="IPR000477">
    <property type="entry name" value="RT_dom"/>
</dbReference>
<dbReference type="EnsemblPlants" id="evm.model.08.591">
    <property type="protein sequence ID" value="cds.evm.model.08.591"/>
    <property type="gene ID" value="evm.TU.08.591"/>
</dbReference>